<dbReference type="KEGG" id="palh:B1H58_04085"/>
<feature type="chain" id="PRO_5012484290" description="Lysozyme inhibitor LprI-like N-terminal domain-containing protein" evidence="1">
    <location>
        <begin position="27"/>
        <end position="271"/>
    </location>
</feature>
<dbReference type="Proteomes" id="UP000192900">
    <property type="component" value="Chromosome"/>
</dbReference>
<dbReference type="Gene3D" id="1.20.1270.180">
    <property type="match status" value="1"/>
</dbReference>
<evidence type="ECO:0000256" key="1">
    <source>
        <dbReference type="SAM" id="SignalP"/>
    </source>
</evidence>
<dbReference type="PANTHER" id="PTHR37549:SF1">
    <property type="entry name" value="LIPOPROTEIN LPRI"/>
    <property type="match status" value="1"/>
</dbReference>
<sequence>MIVQLKRLFMQPLLGCALFFSFTANAEQNNAELLAGKWQIKRVYVNTQQTMRPSIIMNDPTLVGRTLSFTTNHITGEPLLNHGCEQPVLKAQPEITLNKLLASTIGAESSKDLSNNYSLELQGTDKVTPVFVQCGKGMLGPKGEATDNWLVKLGKQTILTNWDDNTLLALQKLPADAPAAPSFNCQKAVTTTEKAICASFDLASWDHSVNDAWQMAVHQIKNTGVDVTAKLAALKSEQQRWLIERNACKDEQRCIKQQMVTRVTDLVESAK</sequence>
<dbReference type="EMBL" id="CP019706">
    <property type="protein sequence ID" value="ARJ41270.1"/>
    <property type="molecule type" value="Genomic_DNA"/>
</dbReference>
<evidence type="ECO:0000259" key="2">
    <source>
        <dbReference type="Pfam" id="PF07007"/>
    </source>
</evidence>
<keyword evidence="1" id="KW-0732">Signal</keyword>
<dbReference type="InterPro" id="IPR052755">
    <property type="entry name" value="Lysozyme_Inhibitor_LprI"/>
</dbReference>
<dbReference type="OrthoDB" id="5957809at2"/>
<dbReference type="RefSeq" id="WP_085068108.1">
    <property type="nucleotide sequence ID" value="NZ_CP019706.1"/>
</dbReference>
<dbReference type="AlphaFoldDB" id="A0A1W6B2F8"/>
<dbReference type="GO" id="GO:0005576">
    <property type="term" value="C:extracellular region"/>
    <property type="evidence" value="ECO:0007669"/>
    <property type="project" value="TreeGrafter"/>
</dbReference>
<proteinExistence type="predicted"/>
<dbReference type="PANTHER" id="PTHR37549">
    <property type="entry name" value="LIPOPROTEIN LPRI"/>
    <property type="match status" value="1"/>
</dbReference>
<keyword evidence="4" id="KW-1185">Reference proteome</keyword>
<accession>A0A1W6B2F8</accession>
<evidence type="ECO:0000313" key="3">
    <source>
        <dbReference type="EMBL" id="ARJ41270.1"/>
    </source>
</evidence>
<dbReference type="Pfam" id="PF07007">
    <property type="entry name" value="LprI"/>
    <property type="match status" value="1"/>
</dbReference>
<feature type="signal peptide" evidence="1">
    <location>
        <begin position="1"/>
        <end position="26"/>
    </location>
</feature>
<evidence type="ECO:0000313" key="4">
    <source>
        <dbReference type="Proteomes" id="UP000192900"/>
    </source>
</evidence>
<gene>
    <name evidence="3" type="ORF">B1H58_04085</name>
</gene>
<reference evidence="3 4" key="1">
    <citation type="submission" date="2017-02" db="EMBL/GenBank/DDBJ databases">
        <title>Complete genome sequence of the drought resistance-promoting endophyte Pantoea alhagi LTYR-11Z.</title>
        <authorList>
            <person name="Zhang L."/>
        </authorList>
    </citation>
    <scope>NUCLEOTIDE SEQUENCE [LARGE SCALE GENOMIC DNA]</scope>
    <source>
        <strain evidence="3 4">LTYR-11Z</strain>
    </source>
</reference>
<dbReference type="STRING" id="1891675.B1H58_04085"/>
<feature type="domain" description="Lysozyme inhibitor LprI-like N-terminal" evidence="2">
    <location>
        <begin position="185"/>
        <end position="248"/>
    </location>
</feature>
<dbReference type="InterPro" id="IPR009739">
    <property type="entry name" value="LprI-like_N"/>
</dbReference>
<protein>
    <recommendedName>
        <fullName evidence="2">Lysozyme inhibitor LprI-like N-terminal domain-containing protein</fullName>
    </recommendedName>
</protein>
<name>A0A1W6B2F8_9GAMM</name>
<organism evidence="3 4">
    <name type="scientific">Pantoea alhagi</name>
    <dbReference type="NCBI Taxonomy" id="1891675"/>
    <lineage>
        <taxon>Bacteria</taxon>
        <taxon>Pseudomonadati</taxon>
        <taxon>Pseudomonadota</taxon>
        <taxon>Gammaproteobacteria</taxon>
        <taxon>Enterobacterales</taxon>
        <taxon>Erwiniaceae</taxon>
        <taxon>Pantoea</taxon>
    </lineage>
</organism>